<keyword evidence="2" id="KW-0732">Signal</keyword>
<evidence type="ECO:0000313" key="4">
    <source>
        <dbReference type="Proteomes" id="UP000482155"/>
    </source>
</evidence>
<protein>
    <submittedName>
        <fullName evidence="3">Uncharacterized protein</fullName>
    </submittedName>
</protein>
<reference evidence="3 4" key="1">
    <citation type="submission" date="2020-02" db="EMBL/GenBank/DDBJ databases">
        <authorList>
            <person name="Kim M.K."/>
        </authorList>
    </citation>
    <scope>NUCLEOTIDE SEQUENCE [LARGE SCALE GENOMIC DNA]</scope>
    <source>
        <strain evidence="3 4">17J57-3</strain>
    </source>
</reference>
<dbReference type="EMBL" id="JAAIVB010000065">
    <property type="protein sequence ID" value="NEX63058.1"/>
    <property type="molecule type" value="Genomic_DNA"/>
</dbReference>
<evidence type="ECO:0000256" key="1">
    <source>
        <dbReference type="SAM" id="MobiDB-lite"/>
    </source>
</evidence>
<accession>A0A6B3SRA7</accession>
<evidence type="ECO:0000256" key="2">
    <source>
        <dbReference type="SAM" id="SignalP"/>
    </source>
</evidence>
<feature type="region of interest" description="Disordered" evidence="1">
    <location>
        <begin position="130"/>
        <end position="155"/>
    </location>
</feature>
<comment type="caution">
    <text evidence="3">The sequence shown here is derived from an EMBL/GenBank/DDBJ whole genome shotgun (WGS) entry which is preliminary data.</text>
</comment>
<keyword evidence="4" id="KW-1185">Reference proteome</keyword>
<proteinExistence type="predicted"/>
<dbReference type="AlphaFoldDB" id="A0A6B3SRA7"/>
<gene>
    <name evidence="3" type="ORF">G3574_18395</name>
</gene>
<sequence length="155" mass="16425">MKRVISSLALLLAFSGPALARDGLEAFIEDVNVRAQVDLPGFYATVGAQFGVPASEVQVIQRSVSEPGVAFMIFQLSQMSGKPVDRVLRVYEHGTGVGKGWGMIAKELGIKPGSSDFHALKRGDLVYGEQGPARMNARGGKPGHGAHGQGRHGEN</sequence>
<feature type="chain" id="PRO_5025514913" evidence="2">
    <location>
        <begin position="21"/>
        <end position="155"/>
    </location>
</feature>
<evidence type="ECO:0000313" key="3">
    <source>
        <dbReference type="EMBL" id="NEX63058.1"/>
    </source>
</evidence>
<name>A0A6B3SRA7_9BURK</name>
<feature type="signal peptide" evidence="2">
    <location>
        <begin position="1"/>
        <end position="20"/>
    </location>
</feature>
<dbReference type="Proteomes" id="UP000482155">
    <property type="component" value="Unassembled WGS sequence"/>
</dbReference>
<organism evidence="3 4">
    <name type="scientific">Noviherbaspirillum galbum</name>
    <dbReference type="NCBI Taxonomy" id="2709383"/>
    <lineage>
        <taxon>Bacteria</taxon>
        <taxon>Pseudomonadati</taxon>
        <taxon>Pseudomonadota</taxon>
        <taxon>Betaproteobacteria</taxon>
        <taxon>Burkholderiales</taxon>
        <taxon>Oxalobacteraceae</taxon>
        <taxon>Noviherbaspirillum</taxon>
    </lineage>
</organism>